<keyword evidence="1" id="KW-1133">Transmembrane helix</keyword>
<feature type="chain" id="PRO_5012888502" evidence="2">
    <location>
        <begin position="25"/>
        <end position="336"/>
    </location>
</feature>
<evidence type="ECO:0000313" key="5">
    <source>
        <dbReference type="Proteomes" id="UP000190285"/>
    </source>
</evidence>
<dbReference type="FunFam" id="3.30.70.270:FF:000001">
    <property type="entry name" value="Diguanylate cyclase domain protein"/>
    <property type="match status" value="1"/>
</dbReference>
<dbReference type="InterPro" id="IPR050469">
    <property type="entry name" value="Diguanylate_Cyclase"/>
</dbReference>
<dbReference type="SUPFAM" id="SSF55073">
    <property type="entry name" value="Nucleotide cyclase"/>
    <property type="match status" value="1"/>
</dbReference>
<evidence type="ECO:0000256" key="2">
    <source>
        <dbReference type="SAM" id="SignalP"/>
    </source>
</evidence>
<reference evidence="4 5" key="1">
    <citation type="submission" date="2017-02" db="EMBL/GenBank/DDBJ databases">
        <authorList>
            <person name="Peterson S.W."/>
        </authorList>
    </citation>
    <scope>NUCLEOTIDE SEQUENCE [LARGE SCALE GENOMIC DNA]</scope>
    <source>
        <strain evidence="4 5">M1</strain>
    </source>
</reference>
<dbReference type="Proteomes" id="UP000190285">
    <property type="component" value="Unassembled WGS sequence"/>
</dbReference>
<dbReference type="EMBL" id="FUZT01000001">
    <property type="protein sequence ID" value="SKC35806.1"/>
    <property type="molecule type" value="Genomic_DNA"/>
</dbReference>
<dbReference type="InterPro" id="IPR029787">
    <property type="entry name" value="Nucleotide_cyclase"/>
</dbReference>
<dbReference type="Gene3D" id="3.30.70.270">
    <property type="match status" value="1"/>
</dbReference>
<dbReference type="SMART" id="SM00267">
    <property type="entry name" value="GGDEF"/>
    <property type="match status" value="1"/>
</dbReference>
<dbReference type="GO" id="GO:0005886">
    <property type="term" value="C:plasma membrane"/>
    <property type="evidence" value="ECO:0007669"/>
    <property type="project" value="TreeGrafter"/>
</dbReference>
<evidence type="ECO:0000313" key="4">
    <source>
        <dbReference type="EMBL" id="SKC35806.1"/>
    </source>
</evidence>
<dbReference type="GO" id="GO:1902201">
    <property type="term" value="P:negative regulation of bacterial-type flagellum-dependent cell motility"/>
    <property type="evidence" value="ECO:0007669"/>
    <property type="project" value="TreeGrafter"/>
</dbReference>
<dbReference type="STRING" id="36842.SAMN02194393_00083"/>
<evidence type="ECO:0000259" key="3">
    <source>
        <dbReference type="PROSITE" id="PS50887"/>
    </source>
</evidence>
<dbReference type="GO" id="GO:0052621">
    <property type="term" value="F:diguanylate cyclase activity"/>
    <property type="evidence" value="ECO:0007669"/>
    <property type="project" value="TreeGrafter"/>
</dbReference>
<keyword evidence="1" id="KW-0472">Membrane</keyword>
<feature type="transmembrane region" description="Helical" evidence="1">
    <location>
        <begin position="156"/>
        <end position="174"/>
    </location>
</feature>
<keyword evidence="5" id="KW-1185">Reference proteome</keyword>
<dbReference type="NCBIfam" id="TIGR00254">
    <property type="entry name" value="GGDEF"/>
    <property type="match status" value="1"/>
</dbReference>
<dbReference type="SUPFAM" id="SSF55785">
    <property type="entry name" value="PYP-like sensor domain (PAS domain)"/>
    <property type="match status" value="1"/>
</dbReference>
<dbReference type="RefSeq" id="WP_079488511.1">
    <property type="nucleotide sequence ID" value="NZ_FUZT01000001.1"/>
</dbReference>
<dbReference type="Pfam" id="PF00990">
    <property type="entry name" value="GGDEF"/>
    <property type="match status" value="1"/>
</dbReference>
<keyword evidence="2" id="KW-0732">Signal</keyword>
<dbReference type="PANTHER" id="PTHR45138:SF6">
    <property type="entry name" value="DIGUANYLATE CYCLASE DGCN"/>
    <property type="match status" value="1"/>
</dbReference>
<proteinExistence type="predicted"/>
<dbReference type="PANTHER" id="PTHR45138">
    <property type="entry name" value="REGULATORY COMPONENTS OF SENSORY TRANSDUCTION SYSTEM"/>
    <property type="match status" value="1"/>
</dbReference>
<organism evidence="4 5">
    <name type="scientific">Maledivibacter halophilus</name>
    <dbReference type="NCBI Taxonomy" id="36842"/>
    <lineage>
        <taxon>Bacteria</taxon>
        <taxon>Bacillati</taxon>
        <taxon>Bacillota</taxon>
        <taxon>Clostridia</taxon>
        <taxon>Peptostreptococcales</taxon>
        <taxon>Caminicellaceae</taxon>
        <taxon>Maledivibacter</taxon>
    </lineage>
</organism>
<feature type="domain" description="GGDEF" evidence="3">
    <location>
        <begin position="213"/>
        <end position="336"/>
    </location>
</feature>
<dbReference type="InterPro" id="IPR035965">
    <property type="entry name" value="PAS-like_dom_sf"/>
</dbReference>
<accession>A0A1T5I9F6</accession>
<dbReference type="Pfam" id="PF13426">
    <property type="entry name" value="PAS_9"/>
    <property type="match status" value="1"/>
</dbReference>
<dbReference type="PROSITE" id="PS50887">
    <property type="entry name" value="GGDEF"/>
    <property type="match status" value="1"/>
</dbReference>
<dbReference type="Gene3D" id="3.30.450.20">
    <property type="entry name" value="PAS domain"/>
    <property type="match status" value="1"/>
</dbReference>
<keyword evidence="1" id="KW-0812">Transmembrane</keyword>
<gene>
    <name evidence="4" type="ORF">SAMN02194393_00083</name>
</gene>
<dbReference type="InterPro" id="IPR000014">
    <property type="entry name" value="PAS"/>
</dbReference>
<name>A0A1T5I9F6_9FIRM</name>
<protein>
    <submittedName>
        <fullName evidence="4">PAS domain S-box-containing protein/diguanylate cyclase (GGDEF) domain-containing protein</fullName>
    </submittedName>
</protein>
<dbReference type="InterPro" id="IPR000160">
    <property type="entry name" value="GGDEF_dom"/>
</dbReference>
<dbReference type="CDD" id="cd00130">
    <property type="entry name" value="PAS"/>
    <property type="match status" value="1"/>
</dbReference>
<dbReference type="AlphaFoldDB" id="A0A1T5I9F6"/>
<dbReference type="GO" id="GO:0043709">
    <property type="term" value="P:cell adhesion involved in single-species biofilm formation"/>
    <property type="evidence" value="ECO:0007669"/>
    <property type="project" value="TreeGrafter"/>
</dbReference>
<dbReference type="CDD" id="cd01949">
    <property type="entry name" value="GGDEF"/>
    <property type="match status" value="1"/>
</dbReference>
<sequence>MIRKKLLYYLIIIMILLSINPVYAEDSQVDFSKIFDNHGLIRLIIDAETGSIRYANKAAIDFYGYPKEKLLKMSIQDINTLDLIQIKKEMEAAFREERNYFVFKHRLANGEIRNVEVHSYPVLEEGKETLYSVVIDITERVLLEQSLERSRRISKYLFLGIFTLFFFLIAVLFLSKEKYKKLANYDSLTGAYSRLFLDKLIEHEKNKSNSNEVILLVVVIDIDKFKSINDNFGHIVGDKVLKKVVEVLKSYIRKDDFVIRYGGDEFLLILQNCDKESSHTIINRVKEKLKNNKEFEFPIEFSYGIQEIYDTQEIYNSIKLADEKMYQSKTGKNLSY</sequence>
<dbReference type="NCBIfam" id="TIGR00229">
    <property type="entry name" value="sensory_box"/>
    <property type="match status" value="1"/>
</dbReference>
<dbReference type="OrthoDB" id="9804955at2"/>
<dbReference type="InterPro" id="IPR043128">
    <property type="entry name" value="Rev_trsase/Diguanyl_cyclase"/>
</dbReference>
<evidence type="ECO:0000256" key="1">
    <source>
        <dbReference type="SAM" id="Phobius"/>
    </source>
</evidence>
<feature type="signal peptide" evidence="2">
    <location>
        <begin position="1"/>
        <end position="24"/>
    </location>
</feature>